<dbReference type="Gene3D" id="1.20.5.430">
    <property type="match status" value="1"/>
</dbReference>
<dbReference type="InterPro" id="IPR000014">
    <property type="entry name" value="PAS"/>
</dbReference>
<organism evidence="2 3">
    <name type="scientific">Methylobacterium cerastii</name>
    <dbReference type="NCBI Taxonomy" id="932741"/>
    <lineage>
        <taxon>Bacteria</taxon>
        <taxon>Pseudomonadati</taxon>
        <taxon>Pseudomonadota</taxon>
        <taxon>Alphaproteobacteria</taxon>
        <taxon>Hyphomicrobiales</taxon>
        <taxon>Methylobacteriaceae</taxon>
        <taxon>Methylobacterium</taxon>
    </lineage>
</organism>
<dbReference type="InterPro" id="IPR013656">
    <property type="entry name" value="PAS_4"/>
</dbReference>
<dbReference type="NCBIfam" id="TIGR02040">
    <property type="entry name" value="PpsR-CrtJ"/>
    <property type="match status" value="1"/>
</dbReference>
<evidence type="ECO:0000313" key="2">
    <source>
        <dbReference type="EMBL" id="GJD44342.1"/>
    </source>
</evidence>
<proteinExistence type="predicted"/>
<dbReference type="Pfam" id="PF13188">
    <property type="entry name" value="PAS_8"/>
    <property type="match status" value="1"/>
</dbReference>
<dbReference type="InterPro" id="IPR011785">
    <property type="entry name" value="Tscrpt_reg_PpsR-CrtJ"/>
</dbReference>
<dbReference type="EMBL" id="BPQG01000032">
    <property type="protein sequence ID" value="GJD44342.1"/>
    <property type="molecule type" value="Genomic_DNA"/>
</dbReference>
<dbReference type="SUPFAM" id="SSF55785">
    <property type="entry name" value="PYP-like sensor domain (PAS domain)"/>
    <property type="match status" value="3"/>
</dbReference>
<dbReference type="InterPro" id="IPR009057">
    <property type="entry name" value="Homeodomain-like_sf"/>
</dbReference>
<dbReference type="Pfam" id="PF02954">
    <property type="entry name" value="HTH_8"/>
    <property type="match status" value="1"/>
</dbReference>
<dbReference type="Gene3D" id="1.10.10.60">
    <property type="entry name" value="Homeodomain-like"/>
    <property type="match status" value="1"/>
</dbReference>
<dbReference type="Pfam" id="PF00989">
    <property type="entry name" value="PAS"/>
    <property type="match status" value="1"/>
</dbReference>
<dbReference type="Gene3D" id="3.30.450.20">
    <property type="entry name" value="PAS domain"/>
    <property type="match status" value="3"/>
</dbReference>
<comment type="caution">
    <text evidence="2">The sequence shown here is derived from an EMBL/GenBank/DDBJ whole genome shotgun (WGS) entry which is preliminary data.</text>
</comment>
<dbReference type="InterPro" id="IPR002197">
    <property type="entry name" value="HTH_Fis"/>
</dbReference>
<gene>
    <name evidence="2" type="ORF">AFCDBAGC_2209</name>
</gene>
<reference evidence="2 3" key="1">
    <citation type="journal article" date="2021" name="Front. Microbiol.">
        <title>Comprehensive Comparative Genomics and Phenotyping of Methylobacterium Species.</title>
        <authorList>
            <person name="Alessa O."/>
            <person name="Ogura Y."/>
            <person name="Fujitani Y."/>
            <person name="Takami H."/>
            <person name="Hayashi T."/>
            <person name="Sahin N."/>
            <person name="Tani A."/>
        </authorList>
    </citation>
    <scope>NUCLEOTIDE SEQUENCE [LARGE SCALE GENOMIC DNA]</scope>
    <source>
        <strain evidence="2 3">DSM 23679</strain>
    </source>
</reference>
<protein>
    <recommendedName>
        <fullName evidence="1">PAS domain-containing protein</fullName>
    </recommendedName>
</protein>
<dbReference type="SUPFAM" id="SSF46689">
    <property type="entry name" value="Homeodomain-like"/>
    <property type="match status" value="1"/>
</dbReference>
<sequence length="479" mass="51251">MATHAAQNPSAALSKTLAALGGEAAGLLVAAATDLSLVVDADGIIRDAAFAAPDLAGQGCDTWLGRRWIDTVTVESRPKIDALMRDAAPDGVTRWRQVNHPSVSGEDLPIRYAAMRLGSDGSIIAIGRNLLAMASLQRKLVETQQALERDYLRLRGAETRYRMLFQLGSEPVLVVDAATRRVTEINPAAVRLVGRPEKRILGQDVVELFEAASAREIELLFAGLRATGKAEDLEARLGGSRGPARISASLFRQGSSASVLLRVSDAAIVGADSARVRGPLLDVIEGIPEGFVVTDLSRRILTANGAFLDLAQIATVEQARGELIDRWIGREETEAATLFATLAEHGSVRHFATGLRGVLGSIEEVEVAAVAVPNARPPCLGFTIRGTPRRAVAAAAPGSHELPRSVEQMTELVGRVSMKNLVRETTDLIERLCIEAALRITRDNRASAAEMLGLSRQGLYAKLRRYGIGDLDGPDFPEA</sequence>
<dbReference type="InterPro" id="IPR013767">
    <property type="entry name" value="PAS_fold"/>
</dbReference>
<dbReference type="Pfam" id="PF08448">
    <property type="entry name" value="PAS_4"/>
    <property type="match status" value="1"/>
</dbReference>
<dbReference type="PROSITE" id="PS50112">
    <property type="entry name" value="PAS"/>
    <property type="match status" value="1"/>
</dbReference>
<evidence type="ECO:0000259" key="1">
    <source>
        <dbReference type="PROSITE" id="PS50112"/>
    </source>
</evidence>
<dbReference type="PRINTS" id="PR01590">
    <property type="entry name" value="HTHFIS"/>
</dbReference>
<evidence type="ECO:0000313" key="3">
    <source>
        <dbReference type="Proteomes" id="UP001055117"/>
    </source>
</evidence>
<dbReference type="Proteomes" id="UP001055117">
    <property type="component" value="Unassembled WGS sequence"/>
</dbReference>
<keyword evidence="3" id="KW-1185">Reference proteome</keyword>
<dbReference type="InterPro" id="IPR035965">
    <property type="entry name" value="PAS-like_dom_sf"/>
</dbReference>
<dbReference type="CDD" id="cd00130">
    <property type="entry name" value="PAS"/>
    <property type="match status" value="1"/>
</dbReference>
<accession>A0ABQ4QGS8</accession>
<feature type="domain" description="PAS" evidence="1">
    <location>
        <begin position="157"/>
        <end position="209"/>
    </location>
</feature>
<name>A0ABQ4QGS8_9HYPH</name>
<dbReference type="SMART" id="SM00091">
    <property type="entry name" value="PAS"/>
    <property type="match status" value="3"/>
</dbReference>